<dbReference type="PANTHER" id="PTHR23409">
    <property type="entry name" value="RIBONUCLEOSIDE-DIPHOSPHATE REDUCTASE SMALL CHAIN"/>
    <property type="match status" value="1"/>
</dbReference>
<dbReference type="Proteomes" id="UP000499080">
    <property type="component" value="Unassembled WGS sequence"/>
</dbReference>
<dbReference type="AlphaFoldDB" id="A0A4Y2W5A7"/>
<evidence type="ECO:0000313" key="1">
    <source>
        <dbReference type="EMBL" id="GBO32479.1"/>
    </source>
</evidence>
<sequence length="525" mass="58830">MSFYITCPSDGSLDFHPENTLSHYFTKLPSPVDLTGEWEVGIVEFIYPRMWNNVTNDSNYYEYNLGNGVIKSGRIACGYYETPIDILNALPKLVKIQMNYNKHSKKRPSNLKSTQTAIEKGQWLEYHPIANIRDGSPIEFSISGSGEDYIDLSAIQLYVKVKILKDNAKLGETDKVAPVNLLLHSLFSQVDVSLNDRLISASSNLYPFRSSIESLLNYGSDYKKSFLTSECFFKDSPGCLDVTDPAGDNEGLKKRASLIEKSKVLDLIGNLHCDILYQDRLLLNLVDLKVKLIRSKLEFCLIAPANGNYSVIIEHASLFVRKVKVSPGVLLGHAKALQSTSASYPIDRVLSKMYSISKGSFSFSQDNVFLGQMPKRLIITCVDNDEFNGTYSSNPFHFKHNNFNFLGVYVDENPISSKPLEPDYSNGQSIRAFNSLLVGSAKLASNKGIYINRDEFIQGYTLYAFDLTPDLCDGSHLNLVNQGNLRIELKFASALEKTISVLVYAEFQNVIEVTNSRNVLCDFSI</sequence>
<dbReference type="EMBL" id="BGPR01055932">
    <property type="protein sequence ID" value="GBO32485.1"/>
    <property type="molecule type" value="Genomic_DNA"/>
</dbReference>
<dbReference type="GO" id="GO:0005829">
    <property type="term" value="C:cytosol"/>
    <property type="evidence" value="ECO:0007669"/>
    <property type="project" value="TreeGrafter"/>
</dbReference>
<dbReference type="EMBL" id="BGPR01055930">
    <property type="protein sequence ID" value="GBO32479.1"/>
    <property type="molecule type" value="Genomic_DNA"/>
</dbReference>
<proteinExistence type="predicted"/>
<dbReference type="GO" id="GO:0009263">
    <property type="term" value="P:deoxyribonucleotide biosynthetic process"/>
    <property type="evidence" value="ECO:0007669"/>
    <property type="project" value="InterPro"/>
</dbReference>
<gene>
    <name evidence="2" type="primary">F54H12.2_48</name>
    <name evidence="1" type="synonym">F54H12.2_64</name>
    <name evidence="1" type="ORF">AVEN_243411_1</name>
    <name evidence="2" type="ORF">AVEN_54903_1</name>
</gene>
<organism evidence="2 3">
    <name type="scientific">Araneus ventricosus</name>
    <name type="common">Orbweaver spider</name>
    <name type="synonym">Epeira ventricosa</name>
    <dbReference type="NCBI Taxonomy" id="182803"/>
    <lineage>
        <taxon>Eukaryota</taxon>
        <taxon>Metazoa</taxon>
        <taxon>Ecdysozoa</taxon>
        <taxon>Arthropoda</taxon>
        <taxon>Chelicerata</taxon>
        <taxon>Arachnida</taxon>
        <taxon>Araneae</taxon>
        <taxon>Araneomorphae</taxon>
        <taxon>Entelegynae</taxon>
        <taxon>Araneoidea</taxon>
        <taxon>Araneidae</taxon>
        <taxon>Araneus</taxon>
    </lineage>
</organism>
<reference evidence="2 3" key="1">
    <citation type="journal article" date="2019" name="Sci. Rep.">
        <title>Orb-weaving spider Araneus ventricosus genome elucidates the spidroin gene catalogue.</title>
        <authorList>
            <person name="Kono N."/>
            <person name="Nakamura H."/>
            <person name="Ohtoshi R."/>
            <person name="Moran D.A.P."/>
            <person name="Shinohara A."/>
            <person name="Yoshida Y."/>
            <person name="Fujiwara M."/>
            <person name="Mori M."/>
            <person name="Tomita M."/>
            <person name="Arakawa K."/>
        </authorList>
    </citation>
    <scope>NUCLEOTIDE SEQUENCE [LARGE SCALE GENOMIC DNA]</scope>
</reference>
<dbReference type="GO" id="GO:0004748">
    <property type="term" value="F:ribonucleoside-diphosphate reductase activity, thioredoxin disulfide as acceptor"/>
    <property type="evidence" value="ECO:0007669"/>
    <property type="project" value="TreeGrafter"/>
</dbReference>
<evidence type="ECO:0000313" key="2">
    <source>
        <dbReference type="EMBL" id="GBO32485.1"/>
    </source>
</evidence>
<keyword evidence="3" id="KW-1185">Reference proteome</keyword>
<accession>A0A4Y2W5A7</accession>
<evidence type="ECO:0000313" key="3">
    <source>
        <dbReference type="Proteomes" id="UP000499080"/>
    </source>
</evidence>
<name>A0A4Y2W5A7_ARAVE</name>
<dbReference type="PANTHER" id="PTHR23409:SF21">
    <property type="entry name" value="CAPSID PROTEIN"/>
    <property type="match status" value="1"/>
</dbReference>
<dbReference type="InterPro" id="IPR000358">
    <property type="entry name" value="RNR_small_fam"/>
</dbReference>
<comment type="caution">
    <text evidence="2">The sequence shown here is derived from an EMBL/GenBank/DDBJ whole genome shotgun (WGS) entry which is preliminary data.</text>
</comment>
<protein>
    <submittedName>
        <fullName evidence="2">Uncharacterized protein F54H12.2</fullName>
    </submittedName>
</protein>